<evidence type="ECO:0000259" key="1">
    <source>
        <dbReference type="PROSITE" id="PS51494"/>
    </source>
</evidence>
<dbReference type="EC" id="3.4.21.116" evidence="2"/>
<sequence>MRGKFKGFLCSVLIFLSGVFSYQVQSIMLLPDKQSVAVGEPLKINFPAPLQKTLKAQIDGVADCFDPLSGPVASQPGQLQVRLSLFGVVHVRDVLVSVLPQVKVVPGGQSIGVLLHSQGVLIVGHTAVLDESGRKVKPAEEAGLMEGDIILKINDETIHSDSQVRELVAKAGAAGEPLLIEVKREGELFTKKVKPVFCTDTMQYRLGLLIRDGAAGIGTLTFYEPESKIYGALGHLITNLGSTQPVELSDGEIINADVQGVHRGKRGQPGEKIGVFPAEKKVSGTISKNTKLGIFGCLKNPVENTSFREAIPVAMADQIHEGKAEILTVLKDDKIEKFEIEIIKINKLARQDGKALVIKITDQNLLEQAGGIVQGMSGSPIIQDNLLAGAITHVFVNDPTRGYGIPAQWMIEESGLLSEYKGDQQPAA</sequence>
<gene>
    <name evidence="2" type="primary">spoIVB</name>
    <name evidence="2" type="ORF">Pmgp_02645</name>
</gene>
<dbReference type="OrthoDB" id="9765242at2"/>
<dbReference type="RefSeq" id="WP_134214457.1">
    <property type="nucleotide sequence ID" value="NZ_QFFZ01000033.1"/>
</dbReference>
<dbReference type="InterPro" id="IPR001478">
    <property type="entry name" value="PDZ"/>
</dbReference>
<dbReference type="InterPro" id="IPR041489">
    <property type="entry name" value="PDZ_6"/>
</dbReference>
<dbReference type="EMBL" id="QFFZ01000033">
    <property type="protein sequence ID" value="TEB10052.1"/>
    <property type="molecule type" value="Genomic_DNA"/>
</dbReference>
<evidence type="ECO:0000313" key="2">
    <source>
        <dbReference type="EMBL" id="TEB10052.1"/>
    </source>
</evidence>
<dbReference type="Pfam" id="PF05580">
    <property type="entry name" value="Peptidase_S55"/>
    <property type="match status" value="1"/>
</dbReference>
<name>A0A4Y7RN04_9FIRM</name>
<keyword evidence="3" id="KW-1185">Reference proteome</keyword>
<organism evidence="2 3">
    <name type="scientific">Pelotomaculum propionicicum</name>
    <dbReference type="NCBI Taxonomy" id="258475"/>
    <lineage>
        <taxon>Bacteria</taxon>
        <taxon>Bacillati</taxon>
        <taxon>Bacillota</taxon>
        <taxon>Clostridia</taxon>
        <taxon>Eubacteriales</taxon>
        <taxon>Desulfotomaculaceae</taxon>
        <taxon>Pelotomaculum</taxon>
    </lineage>
</organism>
<comment type="caution">
    <text evidence="2">The sequence shown here is derived from an EMBL/GenBank/DDBJ whole genome shotgun (WGS) entry which is preliminary data.</text>
</comment>
<accession>A0A4Y7RN04</accession>
<evidence type="ECO:0000313" key="3">
    <source>
        <dbReference type="Proteomes" id="UP000297597"/>
    </source>
</evidence>
<dbReference type="PROSITE" id="PS51494">
    <property type="entry name" value="SPOIVB"/>
    <property type="match status" value="1"/>
</dbReference>
<dbReference type="Pfam" id="PF17820">
    <property type="entry name" value="PDZ_6"/>
    <property type="match status" value="1"/>
</dbReference>
<proteinExistence type="predicted"/>
<dbReference type="SMART" id="SM00228">
    <property type="entry name" value="PDZ"/>
    <property type="match status" value="1"/>
</dbReference>
<dbReference type="GO" id="GO:0016787">
    <property type="term" value="F:hydrolase activity"/>
    <property type="evidence" value="ECO:0007669"/>
    <property type="project" value="UniProtKB-KW"/>
</dbReference>
<dbReference type="Proteomes" id="UP000297597">
    <property type="component" value="Unassembled WGS sequence"/>
</dbReference>
<dbReference type="NCBIfam" id="TIGR02860">
    <property type="entry name" value="spore_IV_B"/>
    <property type="match status" value="1"/>
</dbReference>
<protein>
    <submittedName>
        <fullName evidence="2">SpoIVB peptidase</fullName>
        <ecNumber evidence="2">3.4.21.116</ecNumber>
    </submittedName>
</protein>
<dbReference type="Gene3D" id="2.30.42.10">
    <property type="match status" value="1"/>
</dbReference>
<dbReference type="InterPro" id="IPR036034">
    <property type="entry name" value="PDZ_sf"/>
</dbReference>
<dbReference type="InterPro" id="IPR014219">
    <property type="entry name" value="SpoIVB"/>
</dbReference>
<dbReference type="SUPFAM" id="SSF50156">
    <property type="entry name" value="PDZ domain-like"/>
    <property type="match status" value="1"/>
</dbReference>
<keyword evidence="2" id="KW-0378">Hydrolase</keyword>
<reference evidence="2 3" key="1">
    <citation type="journal article" date="2018" name="Environ. Microbiol.">
        <title>Novel energy conservation strategies and behaviour of Pelotomaculum schinkii driving syntrophic propionate catabolism.</title>
        <authorList>
            <person name="Hidalgo-Ahumada C.A.P."/>
            <person name="Nobu M.K."/>
            <person name="Narihiro T."/>
            <person name="Tamaki H."/>
            <person name="Liu W.T."/>
            <person name="Kamagata Y."/>
            <person name="Stams A.J.M."/>
            <person name="Imachi H."/>
            <person name="Sousa D.Z."/>
        </authorList>
    </citation>
    <scope>NUCLEOTIDE SEQUENCE [LARGE SCALE GENOMIC DNA]</scope>
    <source>
        <strain evidence="2 3">MGP</strain>
    </source>
</reference>
<feature type="domain" description="Peptidase S55" evidence="1">
    <location>
        <begin position="187"/>
        <end position="426"/>
    </location>
</feature>
<dbReference type="InterPro" id="IPR008763">
    <property type="entry name" value="Peptidase_S55"/>
</dbReference>
<dbReference type="AlphaFoldDB" id="A0A4Y7RN04"/>